<accession>A0A1S8CY76</accession>
<dbReference type="RefSeq" id="WP_076877163.1">
    <property type="nucleotide sequence ID" value="NZ_MLCN01000007.1"/>
</dbReference>
<sequence length="324" mass="34548">MSRLNSAASRSTVLFGSICVLLSAVLFAIKAILIKYTYQLSPDADAVTVLALRMMSALPFFLAIALLSKGPAKSATRQDWGLLLIAGFVGYYLASILDFMGLMYVSASLERIILFLYPTLTVLASAAIYRQKITLQTWLAILLSYGGTLVVVFGEGWQALHANNILLGSSLVFAGAIAYASYLVMTPTLINRFGSWRFTGLAMSVACIAAIGHYLLVTPQPAQHLLQLPHGVIWYGVALGFFSTVLPATLLMQGIARIGSAQAALISAGGPILTLLLAVAFLGEQLNLIQWIGCGLNITGVLMITLVPKKPVPAPVAPSMENLT</sequence>
<dbReference type="GO" id="GO:0005886">
    <property type="term" value="C:plasma membrane"/>
    <property type="evidence" value="ECO:0007669"/>
    <property type="project" value="UniProtKB-SubCell"/>
</dbReference>
<evidence type="ECO:0000256" key="6">
    <source>
        <dbReference type="SAM" id="Phobius"/>
    </source>
</evidence>
<dbReference type="InterPro" id="IPR000620">
    <property type="entry name" value="EamA_dom"/>
</dbReference>
<evidence type="ECO:0000259" key="7">
    <source>
        <dbReference type="Pfam" id="PF00892"/>
    </source>
</evidence>
<evidence type="ECO:0000313" key="8">
    <source>
        <dbReference type="EMBL" id="ONG41793.1"/>
    </source>
</evidence>
<evidence type="ECO:0000256" key="4">
    <source>
        <dbReference type="ARBA" id="ARBA00022989"/>
    </source>
</evidence>
<feature type="transmembrane region" description="Helical" evidence="6">
    <location>
        <begin position="138"/>
        <end position="159"/>
    </location>
</feature>
<name>A0A1S8CY76_9GAMM</name>
<dbReference type="PANTHER" id="PTHR42920:SF5">
    <property type="entry name" value="EAMA DOMAIN-CONTAINING PROTEIN"/>
    <property type="match status" value="1"/>
</dbReference>
<dbReference type="SUPFAM" id="SSF103481">
    <property type="entry name" value="Multidrug resistance efflux transporter EmrE"/>
    <property type="match status" value="2"/>
</dbReference>
<comment type="caution">
    <text evidence="8">The sequence shown here is derived from an EMBL/GenBank/DDBJ whole genome shotgun (WGS) entry which is preliminary data.</text>
</comment>
<feature type="domain" description="EamA" evidence="7">
    <location>
        <begin position="167"/>
        <end position="305"/>
    </location>
</feature>
<evidence type="ECO:0000256" key="1">
    <source>
        <dbReference type="ARBA" id="ARBA00004651"/>
    </source>
</evidence>
<proteinExistence type="predicted"/>
<dbReference type="OrthoDB" id="9813617at2"/>
<keyword evidence="4 6" id="KW-1133">Transmembrane helix</keyword>
<feature type="transmembrane region" description="Helical" evidence="6">
    <location>
        <begin position="12"/>
        <end position="34"/>
    </location>
</feature>
<dbReference type="Gene3D" id="1.10.3730.20">
    <property type="match status" value="1"/>
</dbReference>
<dbReference type="Proteomes" id="UP000192132">
    <property type="component" value="Unassembled WGS sequence"/>
</dbReference>
<dbReference type="InterPro" id="IPR037185">
    <property type="entry name" value="EmrE-like"/>
</dbReference>
<keyword evidence="9" id="KW-1185">Reference proteome</keyword>
<feature type="transmembrane region" description="Helical" evidence="6">
    <location>
        <begin position="112"/>
        <end position="129"/>
    </location>
</feature>
<keyword evidence="3 6" id="KW-0812">Transmembrane</keyword>
<feature type="transmembrane region" description="Helical" evidence="6">
    <location>
        <begin position="232"/>
        <end position="251"/>
    </location>
</feature>
<feature type="transmembrane region" description="Helical" evidence="6">
    <location>
        <begin position="165"/>
        <end position="184"/>
    </location>
</feature>
<feature type="transmembrane region" description="Helical" evidence="6">
    <location>
        <begin position="80"/>
        <end position="106"/>
    </location>
</feature>
<dbReference type="AlphaFoldDB" id="A0A1S8CY76"/>
<evidence type="ECO:0000256" key="3">
    <source>
        <dbReference type="ARBA" id="ARBA00022692"/>
    </source>
</evidence>
<feature type="domain" description="EamA" evidence="7">
    <location>
        <begin position="15"/>
        <end position="152"/>
    </location>
</feature>
<dbReference type="STRING" id="1907941.BKE30_02855"/>
<feature type="transmembrane region" description="Helical" evidence="6">
    <location>
        <begin position="46"/>
        <end position="68"/>
    </location>
</feature>
<evidence type="ECO:0000313" key="9">
    <source>
        <dbReference type="Proteomes" id="UP000192132"/>
    </source>
</evidence>
<dbReference type="Pfam" id="PF00892">
    <property type="entry name" value="EamA"/>
    <property type="match status" value="2"/>
</dbReference>
<evidence type="ECO:0000256" key="2">
    <source>
        <dbReference type="ARBA" id="ARBA00022475"/>
    </source>
</evidence>
<keyword evidence="2" id="KW-1003">Cell membrane</keyword>
<keyword evidence="5 6" id="KW-0472">Membrane</keyword>
<protein>
    <submittedName>
        <fullName evidence="8">Transporter</fullName>
    </submittedName>
</protein>
<dbReference type="EMBL" id="MLCN01000007">
    <property type="protein sequence ID" value="ONG41793.1"/>
    <property type="molecule type" value="Genomic_DNA"/>
</dbReference>
<feature type="transmembrane region" description="Helical" evidence="6">
    <location>
        <begin position="288"/>
        <end position="307"/>
    </location>
</feature>
<reference evidence="8 9" key="1">
    <citation type="submission" date="2016-10" db="EMBL/GenBank/DDBJ databases">
        <title>Draft Genome sequence of Alkanindiges sp. strain H1.</title>
        <authorList>
            <person name="Subhash Y."/>
            <person name="Lee S."/>
        </authorList>
    </citation>
    <scope>NUCLEOTIDE SEQUENCE [LARGE SCALE GENOMIC DNA]</scope>
    <source>
        <strain evidence="8 9">H1</strain>
    </source>
</reference>
<dbReference type="InterPro" id="IPR051258">
    <property type="entry name" value="Diverse_Substrate_Transporter"/>
</dbReference>
<gene>
    <name evidence="8" type="ORF">BKE30_02855</name>
</gene>
<feature type="transmembrane region" description="Helical" evidence="6">
    <location>
        <begin position="263"/>
        <end position="282"/>
    </location>
</feature>
<dbReference type="PANTHER" id="PTHR42920">
    <property type="entry name" value="OS03G0707200 PROTEIN-RELATED"/>
    <property type="match status" value="1"/>
</dbReference>
<evidence type="ECO:0000256" key="5">
    <source>
        <dbReference type="ARBA" id="ARBA00023136"/>
    </source>
</evidence>
<organism evidence="8 9">
    <name type="scientific">Alkanindiges hydrocarboniclasticus</name>
    <dbReference type="NCBI Taxonomy" id="1907941"/>
    <lineage>
        <taxon>Bacteria</taxon>
        <taxon>Pseudomonadati</taxon>
        <taxon>Pseudomonadota</taxon>
        <taxon>Gammaproteobacteria</taxon>
        <taxon>Moraxellales</taxon>
        <taxon>Moraxellaceae</taxon>
        <taxon>Alkanindiges</taxon>
    </lineage>
</organism>
<feature type="transmembrane region" description="Helical" evidence="6">
    <location>
        <begin position="196"/>
        <end position="217"/>
    </location>
</feature>
<comment type="subcellular location">
    <subcellularLocation>
        <location evidence="1">Cell membrane</location>
        <topology evidence="1">Multi-pass membrane protein</topology>
    </subcellularLocation>
</comment>